<dbReference type="Proteomes" id="UP001210231">
    <property type="component" value="Unassembled WGS sequence"/>
</dbReference>
<keyword evidence="2" id="KW-1185">Reference proteome</keyword>
<evidence type="ECO:0000313" key="1">
    <source>
        <dbReference type="EMBL" id="MDA3616148.1"/>
    </source>
</evidence>
<protein>
    <recommendedName>
        <fullName evidence="3">Transglutaminase-like domain-containing protein</fullName>
    </recommendedName>
</protein>
<evidence type="ECO:0008006" key="3">
    <source>
        <dbReference type="Google" id="ProtNLM"/>
    </source>
</evidence>
<accession>A0ABT4UMZ7</accession>
<evidence type="ECO:0000313" key="2">
    <source>
        <dbReference type="Proteomes" id="UP001210231"/>
    </source>
</evidence>
<sequence length="230" mass="26205">MNLYLPVFISILLLFSCNEPTSKQNTGNSVTGYNNATVDFKRTLPDYSQFKSAVAIQRKSFKKDSVQAIRQFLYKTISDDIFSYWEGTKWDFNGTVREPGKGEIACGYFITNTLDDLGFKLNRVKLAQGVSSKLIKTLCLNIRNFDSFSGLSNYLQSEPDSSVYIIGLDYHTGYILKDSTGIYFLHSNYINRVGVVKEKIDASTNLRSNRNFMIGNLSQNKRLLQEWIKS</sequence>
<name>A0ABT4UMZ7_9BACT</name>
<organism evidence="1 2">
    <name type="scientific">Polluticaenibacter yanchengensis</name>
    <dbReference type="NCBI Taxonomy" id="3014562"/>
    <lineage>
        <taxon>Bacteria</taxon>
        <taxon>Pseudomonadati</taxon>
        <taxon>Bacteroidota</taxon>
        <taxon>Chitinophagia</taxon>
        <taxon>Chitinophagales</taxon>
        <taxon>Chitinophagaceae</taxon>
        <taxon>Polluticaenibacter</taxon>
    </lineage>
</organism>
<gene>
    <name evidence="1" type="ORF">O3P16_15130</name>
</gene>
<proteinExistence type="predicted"/>
<dbReference type="RefSeq" id="WP_407032478.1">
    <property type="nucleotide sequence ID" value="NZ_JAQGEF010000023.1"/>
</dbReference>
<dbReference type="EMBL" id="JAQGEF010000023">
    <property type="protein sequence ID" value="MDA3616148.1"/>
    <property type="molecule type" value="Genomic_DNA"/>
</dbReference>
<reference evidence="1 2" key="1">
    <citation type="submission" date="2022-12" db="EMBL/GenBank/DDBJ databases">
        <title>Chitinophagaceae gen. sp. nov., a new member of the family Chitinophagaceae, isolated from soil in a chemical factory.</title>
        <authorList>
            <person name="Ke Z."/>
        </authorList>
    </citation>
    <scope>NUCLEOTIDE SEQUENCE [LARGE SCALE GENOMIC DNA]</scope>
    <source>
        <strain evidence="1 2">LY-5</strain>
    </source>
</reference>
<comment type="caution">
    <text evidence="1">The sequence shown here is derived from an EMBL/GenBank/DDBJ whole genome shotgun (WGS) entry which is preliminary data.</text>
</comment>